<reference evidence="2 3" key="1">
    <citation type="journal article" date="2018" name="Nat. Ecol. Evol.">
        <title>Pezizomycetes genomes reveal the molecular basis of ectomycorrhizal truffle lifestyle.</title>
        <authorList>
            <person name="Murat C."/>
            <person name="Payen T."/>
            <person name="Noel B."/>
            <person name="Kuo A."/>
            <person name="Morin E."/>
            <person name="Chen J."/>
            <person name="Kohler A."/>
            <person name="Krizsan K."/>
            <person name="Balestrini R."/>
            <person name="Da Silva C."/>
            <person name="Montanini B."/>
            <person name="Hainaut M."/>
            <person name="Levati E."/>
            <person name="Barry K.W."/>
            <person name="Belfiori B."/>
            <person name="Cichocki N."/>
            <person name="Clum A."/>
            <person name="Dockter R.B."/>
            <person name="Fauchery L."/>
            <person name="Guy J."/>
            <person name="Iotti M."/>
            <person name="Le Tacon F."/>
            <person name="Lindquist E.A."/>
            <person name="Lipzen A."/>
            <person name="Malagnac F."/>
            <person name="Mello A."/>
            <person name="Molinier V."/>
            <person name="Miyauchi S."/>
            <person name="Poulain J."/>
            <person name="Riccioni C."/>
            <person name="Rubini A."/>
            <person name="Sitrit Y."/>
            <person name="Splivallo R."/>
            <person name="Traeger S."/>
            <person name="Wang M."/>
            <person name="Zifcakova L."/>
            <person name="Wipf D."/>
            <person name="Zambonelli A."/>
            <person name="Paolocci F."/>
            <person name="Nowrousian M."/>
            <person name="Ottonello S."/>
            <person name="Baldrian P."/>
            <person name="Spatafora J.W."/>
            <person name="Henrissat B."/>
            <person name="Nagy L.G."/>
            <person name="Aury J.M."/>
            <person name="Wincker P."/>
            <person name="Grigoriev I.V."/>
            <person name="Bonfante P."/>
            <person name="Martin F.M."/>
        </authorList>
    </citation>
    <scope>NUCLEOTIDE SEQUENCE [LARGE SCALE GENOMIC DNA]</scope>
    <source>
        <strain evidence="2 3">120613-1</strain>
    </source>
</reference>
<name>A0A3N4J6E5_9PEZI</name>
<dbReference type="EMBL" id="ML120447">
    <property type="protein sequence ID" value="RPA93755.1"/>
    <property type="molecule type" value="Genomic_DNA"/>
</dbReference>
<dbReference type="AlphaFoldDB" id="A0A3N4J6E5"/>
<proteinExistence type="predicted"/>
<feature type="transmembrane region" description="Helical" evidence="1">
    <location>
        <begin position="39"/>
        <end position="65"/>
    </location>
</feature>
<sequence>MQSPPPVIKNIPLPPSQPSPSAAAAAAADGWTFYGWIKLLLLLGAGIMMLPLLIEMIFVFVVSWLTSYRG</sequence>
<keyword evidence="1" id="KW-1133">Transmembrane helix</keyword>
<evidence type="ECO:0000313" key="3">
    <source>
        <dbReference type="Proteomes" id="UP000276215"/>
    </source>
</evidence>
<dbReference type="Proteomes" id="UP000276215">
    <property type="component" value="Unassembled WGS sequence"/>
</dbReference>
<evidence type="ECO:0000256" key="1">
    <source>
        <dbReference type="SAM" id="Phobius"/>
    </source>
</evidence>
<gene>
    <name evidence="2" type="ORF">L873DRAFT_1510939</name>
</gene>
<keyword evidence="1" id="KW-0812">Transmembrane</keyword>
<evidence type="ECO:0000313" key="2">
    <source>
        <dbReference type="EMBL" id="RPA93755.1"/>
    </source>
</evidence>
<keyword evidence="1" id="KW-0472">Membrane</keyword>
<protein>
    <submittedName>
        <fullName evidence="2">Uncharacterized protein</fullName>
    </submittedName>
</protein>
<accession>A0A3N4J6E5</accession>
<keyword evidence="3" id="KW-1185">Reference proteome</keyword>
<organism evidence="2 3">
    <name type="scientific">Choiromyces venosus 120613-1</name>
    <dbReference type="NCBI Taxonomy" id="1336337"/>
    <lineage>
        <taxon>Eukaryota</taxon>
        <taxon>Fungi</taxon>
        <taxon>Dikarya</taxon>
        <taxon>Ascomycota</taxon>
        <taxon>Pezizomycotina</taxon>
        <taxon>Pezizomycetes</taxon>
        <taxon>Pezizales</taxon>
        <taxon>Tuberaceae</taxon>
        <taxon>Choiromyces</taxon>
    </lineage>
</organism>